<dbReference type="AlphaFoldDB" id="A0A5N6NCC3"/>
<sequence>MLVRSKVLSDFRYVYPCCPQTSMSVVISFLYYKSTQLQSLLEDYPQKSLSLSSEAAEENLRKTLFFRSFMSSEALKL</sequence>
<dbReference type="Proteomes" id="UP000326396">
    <property type="component" value="Linkage Group LG2"/>
</dbReference>
<organism evidence="1 2">
    <name type="scientific">Mikania micrantha</name>
    <name type="common">bitter vine</name>
    <dbReference type="NCBI Taxonomy" id="192012"/>
    <lineage>
        <taxon>Eukaryota</taxon>
        <taxon>Viridiplantae</taxon>
        <taxon>Streptophyta</taxon>
        <taxon>Embryophyta</taxon>
        <taxon>Tracheophyta</taxon>
        <taxon>Spermatophyta</taxon>
        <taxon>Magnoliopsida</taxon>
        <taxon>eudicotyledons</taxon>
        <taxon>Gunneridae</taxon>
        <taxon>Pentapetalae</taxon>
        <taxon>asterids</taxon>
        <taxon>campanulids</taxon>
        <taxon>Asterales</taxon>
        <taxon>Asteraceae</taxon>
        <taxon>Asteroideae</taxon>
        <taxon>Heliantheae alliance</taxon>
        <taxon>Eupatorieae</taxon>
        <taxon>Mikania</taxon>
    </lineage>
</organism>
<accession>A0A5N6NCC3</accession>
<name>A0A5N6NCC3_9ASTR</name>
<dbReference type="EMBL" id="SZYD01000012">
    <property type="protein sequence ID" value="KAD4585424.1"/>
    <property type="molecule type" value="Genomic_DNA"/>
</dbReference>
<protein>
    <submittedName>
        <fullName evidence="1">Uncharacterized protein</fullName>
    </submittedName>
</protein>
<comment type="caution">
    <text evidence="1">The sequence shown here is derived from an EMBL/GenBank/DDBJ whole genome shotgun (WGS) entry which is preliminary data.</text>
</comment>
<gene>
    <name evidence="1" type="ORF">E3N88_23025</name>
</gene>
<evidence type="ECO:0000313" key="2">
    <source>
        <dbReference type="Proteomes" id="UP000326396"/>
    </source>
</evidence>
<proteinExistence type="predicted"/>
<evidence type="ECO:0000313" key="1">
    <source>
        <dbReference type="EMBL" id="KAD4585424.1"/>
    </source>
</evidence>
<keyword evidence="2" id="KW-1185">Reference proteome</keyword>
<reference evidence="1 2" key="1">
    <citation type="submission" date="2019-05" db="EMBL/GenBank/DDBJ databases">
        <title>Mikania micrantha, genome provides insights into the molecular mechanism of rapid growth.</title>
        <authorList>
            <person name="Liu B."/>
        </authorList>
    </citation>
    <scope>NUCLEOTIDE SEQUENCE [LARGE SCALE GENOMIC DNA]</scope>
    <source>
        <strain evidence="1">NLD-2019</strain>
        <tissue evidence="1">Leaf</tissue>
    </source>
</reference>